<dbReference type="GO" id="GO:0016853">
    <property type="term" value="F:isomerase activity"/>
    <property type="evidence" value="ECO:0007669"/>
    <property type="project" value="UniProtKB-KW"/>
</dbReference>
<keyword evidence="3" id="KW-0413">Isomerase</keyword>
<dbReference type="Gene3D" id="3.90.226.10">
    <property type="entry name" value="2-enoyl-CoA Hydratase, Chain A, domain 1"/>
    <property type="match status" value="1"/>
</dbReference>
<dbReference type="InterPro" id="IPR029045">
    <property type="entry name" value="ClpP/crotonase-like_dom_sf"/>
</dbReference>
<feature type="compositionally biased region" description="Basic and acidic residues" evidence="1">
    <location>
        <begin position="1"/>
        <end position="27"/>
    </location>
</feature>
<proteinExistence type="predicted"/>
<organism evidence="3 4">
    <name type="scientific">Halopelagius longus</name>
    <dbReference type="NCBI Taxonomy" id="1236180"/>
    <lineage>
        <taxon>Archaea</taxon>
        <taxon>Methanobacteriati</taxon>
        <taxon>Methanobacteriota</taxon>
        <taxon>Stenosarchaea group</taxon>
        <taxon>Halobacteria</taxon>
        <taxon>Halobacteriales</taxon>
        <taxon>Haloferacaceae</taxon>
    </lineage>
</organism>
<sequence length="114" mass="12159">METRRRTAHDSDDGGRTRSDGAIDRPARRNALRPADLDALRAAIAETDASETPVVYLRGAGEDAFCAGADLDTVADLSAPEAFARLHGRYADDIAEETSASCQASHDDIAADRE</sequence>
<dbReference type="Proteomes" id="UP000199289">
    <property type="component" value="Unassembled WGS sequence"/>
</dbReference>
<reference evidence="4" key="1">
    <citation type="submission" date="2016-10" db="EMBL/GenBank/DDBJ databases">
        <authorList>
            <person name="Varghese N."/>
            <person name="Submissions S."/>
        </authorList>
    </citation>
    <scope>NUCLEOTIDE SEQUENCE [LARGE SCALE GENOMIC DNA]</scope>
    <source>
        <strain evidence="4">CGMCC 1.12397</strain>
    </source>
</reference>
<feature type="region of interest" description="Disordered" evidence="1">
    <location>
        <begin position="1"/>
        <end position="30"/>
    </location>
</feature>
<dbReference type="Pfam" id="PF16113">
    <property type="entry name" value="ECH_2"/>
    <property type="match status" value="1"/>
</dbReference>
<evidence type="ECO:0000259" key="2">
    <source>
        <dbReference type="Pfam" id="PF16113"/>
    </source>
</evidence>
<dbReference type="AlphaFoldDB" id="A0A1H0XTN1"/>
<dbReference type="SUPFAM" id="SSF52096">
    <property type="entry name" value="ClpP/crotonase"/>
    <property type="match status" value="1"/>
</dbReference>
<protein>
    <submittedName>
        <fullName evidence="3">Enoyl-CoA hydratase/isomerase</fullName>
    </submittedName>
</protein>
<gene>
    <name evidence="3" type="ORF">SAMN05216278_0180</name>
</gene>
<feature type="domain" description="Enoyl-CoA hydratase/isomerase" evidence="2">
    <location>
        <begin position="23"/>
        <end position="79"/>
    </location>
</feature>
<dbReference type="EMBL" id="FNKQ01000001">
    <property type="protein sequence ID" value="SDQ06274.1"/>
    <property type="molecule type" value="Genomic_DNA"/>
</dbReference>
<dbReference type="InterPro" id="IPR045004">
    <property type="entry name" value="ECH_dom"/>
</dbReference>
<accession>A0A1H0XTN1</accession>
<name>A0A1H0XTN1_9EURY</name>
<evidence type="ECO:0000313" key="3">
    <source>
        <dbReference type="EMBL" id="SDQ06274.1"/>
    </source>
</evidence>
<evidence type="ECO:0000313" key="4">
    <source>
        <dbReference type="Proteomes" id="UP000199289"/>
    </source>
</evidence>
<evidence type="ECO:0000256" key="1">
    <source>
        <dbReference type="SAM" id="MobiDB-lite"/>
    </source>
</evidence>